<feature type="chain" id="PRO_5045295214" evidence="1">
    <location>
        <begin position="41"/>
        <end position="75"/>
    </location>
</feature>
<dbReference type="Proteomes" id="UP001469553">
    <property type="component" value="Unassembled WGS sequence"/>
</dbReference>
<evidence type="ECO:0000313" key="2">
    <source>
        <dbReference type="EMBL" id="MEQ2311070.1"/>
    </source>
</evidence>
<name>A0ABV0ZYS9_9TELE</name>
<proteinExistence type="predicted"/>
<feature type="non-terminal residue" evidence="2">
    <location>
        <position position="1"/>
    </location>
</feature>
<organism evidence="2 3">
    <name type="scientific">Ameca splendens</name>
    <dbReference type="NCBI Taxonomy" id="208324"/>
    <lineage>
        <taxon>Eukaryota</taxon>
        <taxon>Metazoa</taxon>
        <taxon>Chordata</taxon>
        <taxon>Craniata</taxon>
        <taxon>Vertebrata</taxon>
        <taxon>Euteleostomi</taxon>
        <taxon>Actinopterygii</taxon>
        <taxon>Neopterygii</taxon>
        <taxon>Teleostei</taxon>
        <taxon>Neoteleostei</taxon>
        <taxon>Acanthomorphata</taxon>
        <taxon>Ovalentaria</taxon>
        <taxon>Atherinomorphae</taxon>
        <taxon>Cyprinodontiformes</taxon>
        <taxon>Goodeidae</taxon>
        <taxon>Ameca</taxon>
    </lineage>
</organism>
<dbReference type="EMBL" id="JAHRIP010076365">
    <property type="protein sequence ID" value="MEQ2311070.1"/>
    <property type="molecule type" value="Genomic_DNA"/>
</dbReference>
<comment type="caution">
    <text evidence="2">The sequence shown here is derived from an EMBL/GenBank/DDBJ whole genome shotgun (WGS) entry which is preliminary data.</text>
</comment>
<sequence length="75" mass="8696">DKGRQKLWKFACLHMFRMKHRPDTHFLLLVILHLLGAVTSQVNPAPFIFSSTMTSIKPTYCSHHHVYSGVGEFRE</sequence>
<reference evidence="2 3" key="1">
    <citation type="submission" date="2021-06" db="EMBL/GenBank/DDBJ databases">
        <authorList>
            <person name="Palmer J.M."/>
        </authorList>
    </citation>
    <scope>NUCLEOTIDE SEQUENCE [LARGE SCALE GENOMIC DNA]</scope>
    <source>
        <strain evidence="2 3">AS_MEX2019</strain>
        <tissue evidence="2">Muscle</tissue>
    </source>
</reference>
<accession>A0ABV0ZYS9</accession>
<gene>
    <name evidence="2" type="ORF">AMECASPLE_015823</name>
</gene>
<evidence type="ECO:0000313" key="3">
    <source>
        <dbReference type="Proteomes" id="UP001469553"/>
    </source>
</evidence>
<feature type="signal peptide" evidence="1">
    <location>
        <begin position="1"/>
        <end position="40"/>
    </location>
</feature>
<evidence type="ECO:0000256" key="1">
    <source>
        <dbReference type="SAM" id="SignalP"/>
    </source>
</evidence>
<keyword evidence="1" id="KW-0732">Signal</keyword>
<protein>
    <submittedName>
        <fullName evidence="2">Uncharacterized protein</fullName>
    </submittedName>
</protein>
<keyword evidence="3" id="KW-1185">Reference proteome</keyword>